<dbReference type="RefSeq" id="XP_005832622.1">
    <property type="nucleotide sequence ID" value="XM_005832565.1"/>
</dbReference>
<feature type="compositionally biased region" description="Basic and acidic residues" evidence="1">
    <location>
        <begin position="537"/>
        <end position="555"/>
    </location>
</feature>
<reference evidence="3 5" key="1">
    <citation type="journal article" date="2012" name="Nature">
        <title>Algal genomes reveal evolutionary mosaicism and the fate of nucleomorphs.</title>
        <authorList>
            <consortium name="DOE Joint Genome Institute"/>
            <person name="Curtis B.A."/>
            <person name="Tanifuji G."/>
            <person name="Burki F."/>
            <person name="Gruber A."/>
            <person name="Irimia M."/>
            <person name="Maruyama S."/>
            <person name="Arias M.C."/>
            <person name="Ball S.G."/>
            <person name="Gile G.H."/>
            <person name="Hirakawa Y."/>
            <person name="Hopkins J.F."/>
            <person name="Kuo A."/>
            <person name="Rensing S.A."/>
            <person name="Schmutz J."/>
            <person name="Symeonidi A."/>
            <person name="Elias M."/>
            <person name="Eveleigh R.J."/>
            <person name="Herman E.K."/>
            <person name="Klute M.J."/>
            <person name="Nakayama T."/>
            <person name="Obornik M."/>
            <person name="Reyes-Prieto A."/>
            <person name="Armbrust E.V."/>
            <person name="Aves S.J."/>
            <person name="Beiko R.G."/>
            <person name="Coutinho P."/>
            <person name="Dacks J.B."/>
            <person name="Durnford D.G."/>
            <person name="Fast N.M."/>
            <person name="Green B.R."/>
            <person name="Grisdale C.J."/>
            <person name="Hempel F."/>
            <person name="Henrissat B."/>
            <person name="Hoppner M.P."/>
            <person name="Ishida K."/>
            <person name="Kim E."/>
            <person name="Koreny L."/>
            <person name="Kroth P.G."/>
            <person name="Liu Y."/>
            <person name="Malik S.B."/>
            <person name="Maier U.G."/>
            <person name="McRose D."/>
            <person name="Mock T."/>
            <person name="Neilson J.A."/>
            <person name="Onodera N.T."/>
            <person name="Poole A.M."/>
            <person name="Pritham E.J."/>
            <person name="Richards T.A."/>
            <person name="Rocap G."/>
            <person name="Roy S.W."/>
            <person name="Sarai C."/>
            <person name="Schaack S."/>
            <person name="Shirato S."/>
            <person name="Slamovits C.H."/>
            <person name="Spencer D.F."/>
            <person name="Suzuki S."/>
            <person name="Worden A.Z."/>
            <person name="Zauner S."/>
            <person name="Barry K."/>
            <person name="Bell C."/>
            <person name="Bharti A.K."/>
            <person name="Crow J.A."/>
            <person name="Grimwood J."/>
            <person name="Kramer R."/>
            <person name="Lindquist E."/>
            <person name="Lucas S."/>
            <person name="Salamov A."/>
            <person name="McFadden G.I."/>
            <person name="Lane C.E."/>
            <person name="Keeling P.J."/>
            <person name="Gray M.W."/>
            <person name="Grigoriev I.V."/>
            <person name="Archibald J.M."/>
        </authorList>
    </citation>
    <scope>NUCLEOTIDE SEQUENCE</scope>
    <source>
        <strain evidence="3 5">CCMP2712</strain>
    </source>
</reference>
<dbReference type="Proteomes" id="UP000011087">
    <property type="component" value="Unassembled WGS sequence"/>
</dbReference>
<reference evidence="5" key="2">
    <citation type="submission" date="2012-11" db="EMBL/GenBank/DDBJ databases">
        <authorList>
            <person name="Kuo A."/>
            <person name="Curtis B.A."/>
            <person name="Tanifuji G."/>
            <person name="Burki F."/>
            <person name="Gruber A."/>
            <person name="Irimia M."/>
            <person name="Maruyama S."/>
            <person name="Arias M.C."/>
            <person name="Ball S.G."/>
            <person name="Gile G.H."/>
            <person name="Hirakawa Y."/>
            <person name="Hopkins J.F."/>
            <person name="Rensing S.A."/>
            <person name="Schmutz J."/>
            <person name="Symeonidi A."/>
            <person name="Elias M."/>
            <person name="Eveleigh R.J."/>
            <person name="Herman E.K."/>
            <person name="Klute M.J."/>
            <person name="Nakayama T."/>
            <person name="Obornik M."/>
            <person name="Reyes-Prieto A."/>
            <person name="Armbrust E.V."/>
            <person name="Aves S.J."/>
            <person name="Beiko R.G."/>
            <person name="Coutinho P."/>
            <person name="Dacks J.B."/>
            <person name="Durnford D.G."/>
            <person name="Fast N.M."/>
            <person name="Green B.R."/>
            <person name="Grisdale C."/>
            <person name="Hempe F."/>
            <person name="Henrissat B."/>
            <person name="Hoppner M.P."/>
            <person name="Ishida K.-I."/>
            <person name="Kim E."/>
            <person name="Koreny L."/>
            <person name="Kroth P.G."/>
            <person name="Liu Y."/>
            <person name="Malik S.-B."/>
            <person name="Maier U.G."/>
            <person name="McRose D."/>
            <person name="Mock T."/>
            <person name="Neilson J.A."/>
            <person name="Onodera N.T."/>
            <person name="Poole A.M."/>
            <person name="Pritham E.J."/>
            <person name="Richards T.A."/>
            <person name="Rocap G."/>
            <person name="Roy S.W."/>
            <person name="Sarai C."/>
            <person name="Schaack S."/>
            <person name="Shirato S."/>
            <person name="Slamovits C.H."/>
            <person name="Spencer D.F."/>
            <person name="Suzuki S."/>
            <person name="Worden A.Z."/>
            <person name="Zauner S."/>
            <person name="Barry K."/>
            <person name="Bell C."/>
            <person name="Bharti A.K."/>
            <person name="Crow J.A."/>
            <person name="Grimwood J."/>
            <person name="Kramer R."/>
            <person name="Lindquist E."/>
            <person name="Lucas S."/>
            <person name="Salamov A."/>
            <person name="McFadden G.I."/>
            <person name="Lane C.E."/>
            <person name="Keeling P.J."/>
            <person name="Gray M.W."/>
            <person name="Grigoriev I.V."/>
            <person name="Archibald J.M."/>
        </authorList>
    </citation>
    <scope>NUCLEOTIDE SEQUENCE</scope>
    <source>
        <strain evidence="5">CCMP2712</strain>
    </source>
</reference>
<feature type="region of interest" description="Disordered" evidence="1">
    <location>
        <begin position="190"/>
        <end position="286"/>
    </location>
</feature>
<evidence type="ECO:0000313" key="5">
    <source>
        <dbReference type="Proteomes" id="UP000011087"/>
    </source>
</evidence>
<feature type="compositionally biased region" description="Polar residues" evidence="1">
    <location>
        <begin position="209"/>
        <end position="221"/>
    </location>
</feature>
<dbReference type="InterPro" id="IPR047365">
    <property type="entry name" value="Tudor_AtPTM-like"/>
</dbReference>
<feature type="compositionally biased region" description="Polar residues" evidence="1">
    <location>
        <begin position="269"/>
        <end position="279"/>
    </location>
</feature>
<proteinExistence type="predicted"/>
<dbReference type="KEGG" id="gtt:GUITHDRAFT_108520"/>
<feature type="domain" description="PTM/DIR17-like Tudor" evidence="2">
    <location>
        <begin position="357"/>
        <end position="398"/>
    </location>
</feature>
<feature type="region of interest" description="Disordered" evidence="1">
    <location>
        <begin position="537"/>
        <end position="564"/>
    </location>
</feature>
<feature type="region of interest" description="Disordered" evidence="1">
    <location>
        <begin position="133"/>
        <end position="152"/>
    </location>
</feature>
<dbReference type="Pfam" id="PF21743">
    <property type="entry name" value="PTM_DIR17_Tudor"/>
    <property type="match status" value="1"/>
</dbReference>
<feature type="region of interest" description="Disordered" evidence="1">
    <location>
        <begin position="298"/>
        <end position="351"/>
    </location>
</feature>
<dbReference type="AlphaFoldDB" id="L1JBE6"/>
<dbReference type="SUPFAM" id="SSF54160">
    <property type="entry name" value="Chromo domain-like"/>
    <property type="match status" value="1"/>
</dbReference>
<evidence type="ECO:0000313" key="3">
    <source>
        <dbReference type="EMBL" id="EKX45642.1"/>
    </source>
</evidence>
<dbReference type="InterPro" id="IPR016197">
    <property type="entry name" value="Chromo-like_dom_sf"/>
</dbReference>
<reference evidence="4" key="3">
    <citation type="submission" date="2016-03" db="UniProtKB">
        <authorList>
            <consortium name="EnsemblProtists"/>
        </authorList>
    </citation>
    <scope>IDENTIFICATION</scope>
</reference>
<protein>
    <recommendedName>
        <fullName evidence="2">PTM/DIR17-like Tudor domain-containing protein</fullName>
    </recommendedName>
</protein>
<evidence type="ECO:0000313" key="4">
    <source>
        <dbReference type="EnsemblProtists" id="EKX45642"/>
    </source>
</evidence>
<dbReference type="HOGENOM" id="CLU_483547_0_0_1"/>
<name>L1JBE6_GUITC</name>
<evidence type="ECO:0000259" key="2">
    <source>
        <dbReference type="Pfam" id="PF21743"/>
    </source>
</evidence>
<keyword evidence="5" id="KW-1185">Reference proteome</keyword>
<organism evidence="3">
    <name type="scientific">Guillardia theta (strain CCMP2712)</name>
    <name type="common">Cryptophyte</name>
    <dbReference type="NCBI Taxonomy" id="905079"/>
    <lineage>
        <taxon>Eukaryota</taxon>
        <taxon>Cryptophyceae</taxon>
        <taxon>Pyrenomonadales</taxon>
        <taxon>Geminigeraceae</taxon>
        <taxon>Guillardia</taxon>
    </lineage>
</organism>
<dbReference type="EMBL" id="JH992998">
    <property type="protein sequence ID" value="EKX45642.1"/>
    <property type="molecule type" value="Genomic_DNA"/>
</dbReference>
<dbReference type="PaxDb" id="55529-EKX45642"/>
<feature type="compositionally biased region" description="Low complexity" evidence="1">
    <location>
        <begin position="190"/>
        <end position="202"/>
    </location>
</feature>
<evidence type="ECO:0000256" key="1">
    <source>
        <dbReference type="SAM" id="MobiDB-lite"/>
    </source>
</evidence>
<dbReference type="OrthoDB" id="161570at2759"/>
<dbReference type="EnsemblProtists" id="EKX45642">
    <property type="protein sequence ID" value="EKX45642"/>
    <property type="gene ID" value="GUITHDRAFT_108520"/>
</dbReference>
<gene>
    <name evidence="3" type="ORF">GUITHDRAFT_108520</name>
</gene>
<dbReference type="CDD" id="cd20104">
    <property type="entry name" value="MBT_PHF20L1-like"/>
    <property type="match status" value="1"/>
</dbReference>
<dbReference type="GeneID" id="17302400"/>
<feature type="compositionally biased region" description="Basic and acidic residues" evidence="1">
    <location>
        <begin position="246"/>
        <end position="263"/>
    </location>
</feature>
<accession>L1JBE6</accession>
<dbReference type="Gene3D" id="2.30.30.140">
    <property type="match status" value="1"/>
</dbReference>
<sequence>MAAAAALFEAAERFSKDARGGDEGRTARIPIAGGSEGLAGGEPGWLPQEHCVVGKEIEAQDFEKNWYRACIKAVNLTTREVKVRFAGWSSRWDEWISISSGRVRMIKHPDAETICRDGSPLFTQWLERKARAAKLSKTNSKPRKAEGGRRRAVKSIHKANVALLVNLMDPSFGSDGRQHTRMATVHATLLESQSPSLSPSSPGDRTLLAENQDSQIPSSEGPTRVRRKASDEELMTPAKRSPALVDTREDAERKGSEPEDRPAVMRQLVASSPATTTRPTEVGSGEVVDRAMARLLDLKQSSHAVSMEEGRPSRRRRTAAPDRPSAVKEEGGRKGSLSHLPSSSRQTSDLRGRDLIGARVRKHFRRYGVYGGRVVKLDRWYTILYEDGDVEDFTLNEVLVHLVDASCSLGMNLLEQGQGEVKAELPADLRPEGVLAEEGIVPFLWSAVKSGVSCKQSVMERRGEQDMLDVIERRLFSLVPCLDKSQLLMSTWALAAMNFEGKEPLLTLIEDRVRILLEGSTEEERNMLLWSFRQLAKGDKARRGEEEEREEDKRRQNPNWRRYR</sequence>